<organism evidence="1 2">
    <name type="scientific">Panagrolaimus sp. JU765</name>
    <dbReference type="NCBI Taxonomy" id="591449"/>
    <lineage>
        <taxon>Eukaryota</taxon>
        <taxon>Metazoa</taxon>
        <taxon>Ecdysozoa</taxon>
        <taxon>Nematoda</taxon>
        <taxon>Chromadorea</taxon>
        <taxon>Rhabditida</taxon>
        <taxon>Tylenchina</taxon>
        <taxon>Panagrolaimomorpha</taxon>
        <taxon>Panagrolaimoidea</taxon>
        <taxon>Panagrolaimidae</taxon>
        <taxon>Panagrolaimus</taxon>
    </lineage>
</organism>
<evidence type="ECO:0000313" key="1">
    <source>
        <dbReference type="Proteomes" id="UP000887576"/>
    </source>
</evidence>
<dbReference type="WBParaSite" id="JU765_v2.g19199.t1">
    <property type="protein sequence ID" value="JU765_v2.g19199.t1"/>
    <property type="gene ID" value="JU765_v2.g19199"/>
</dbReference>
<sequence length="1100" mass="123336">MILFLILFCSFFTFLNCFNIDTKTAIIRTGPNGSYFGFSVAPHVQTNQKLILVGAPRAESGQPGTTQAGAIFKCGLFGGPATCQTIQVEYRKKNDFQNIPTVLEGRELHYLGKDSQLLGFTVQSTGINNGGAMVCAPLIRFGNSTAFSEGVCYWLNNNLEYFGIINTCHSLPKADRHNDYAVCEQGFSAYMDKNVILTGAPGSRKWTGGVHGRFYKTLKNDGDTENLEDSIDRWTMNHEGVKERGVINTLTSHDYLGYSVRRGRFGFINETDSSDGDQTFTIVSGAPRANQIGAVLFFPFRTTDSFESKILSMYNDKFRINGSQVGSGFGFTIEVLDLNDDGFDDLLVSAPYEFHHDKDVERGGAVYVYFSVGEKQKTPSDPVFHDPIILRGYGIHSQFGAAITKLGSINLDNYQDFAIGAPFANDGKGAVYIFHGSRMEDMKTVPSQIIEPKDLPTYRGPNPLVTFGASLASGVNLDEKGYNDLIVGAYESDTVVVLRTKPIIDAELDYETSTKHIKINAICDQKAKACFKFTTKLKLIGKEIGSAGFECVLKIVPFKSGVKPRGVFKQTRKSEYTWNCGKRGNNEVEKMDFDVIVPSNNEDWINPLMFNFTVNVKQGDKTNELLPIVNVEKAEKTFIVDFDKECGADNKCLTDLVLQPLLLNMTEFVNGSYVSKVTSQDSIVIRFVVENRGEKAYSSVLYVFYNNDELDEPALKKNKGFMDKEKVGDGIVAIKLGNPVNEKERSTFDLSFSLVRSKSERVSASLNFTAFVNSTSQEKNIADNRWEVDVKLIKEADLEVIAVSSPDLVHFSGGQNNPTDEEDIGPEVIHKYTIMNHGPFYAKNVSVFIDWPLELNYTKQRHVLYVLEDPVMHQNGKIGICKVPEELKIVNPAGIHNEEVKRLTYTGEIFGRSKREVEELSDSEDVTRTAFIFSTNHNLEKKTVNVHGEELDIYDVNCKDGTAKCKTIVCTIDSLDANESVLIEVRSRLWNYTFSGDYSGIEYISISSNVQVKVDPKQGIYETETNNFATATTNAYPDRPSQEQKLTWWIILLAILVALLLLGLMILICWRCGFFKRKRPRYPVLHQAHYRYERERFSET</sequence>
<name>A0AC34QTI9_9BILA</name>
<evidence type="ECO:0000313" key="2">
    <source>
        <dbReference type="WBParaSite" id="JU765_v2.g19199.t1"/>
    </source>
</evidence>
<dbReference type="Proteomes" id="UP000887576">
    <property type="component" value="Unplaced"/>
</dbReference>
<reference evidence="2" key="1">
    <citation type="submission" date="2022-11" db="UniProtKB">
        <authorList>
            <consortium name="WormBaseParasite"/>
        </authorList>
    </citation>
    <scope>IDENTIFICATION</scope>
</reference>
<protein>
    <submittedName>
        <fullName evidence="2">Integrin alpha-2 domain-containing protein</fullName>
    </submittedName>
</protein>
<accession>A0AC34QTI9</accession>
<proteinExistence type="predicted"/>